<feature type="domain" description="CcmH/CycL/Ccl2/NrfF N-terminal" evidence="8">
    <location>
        <begin position="8"/>
        <end position="150"/>
    </location>
</feature>
<keyword evidence="5" id="KW-0201">Cytochrome c-type biogenesis</keyword>
<dbReference type="Gene3D" id="1.10.8.640">
    <property type="entry name" value="Cytochrome C biogenesis protein"/>
    <property type="match status" value="1"/>
</dbReference>
<comment type="similarity">
    <text evidence="1 7">Belongs to the CcmH/CycL/Ccl2/NrfF family.</text>
</comment>
<reference evidence="9 10" key="1">
    <citation type="journal article" date="2011" name="Int. J. Syst. Evol. Microbiol.">
        <title>Zhongshania antarctica gen. nov., sp. nov. and Zhongshania guokunii sp. nov., gammaproteobacteria respectively isolated from coastal attached (fast) ice and surface seawater of the Antarctic.</title>
        <authorList>
            <person name="Li H.J."/>
            <person name="Zhang X.Y."/>
            <person name="Chen C.X."/>
            <person name="Zhang Y.J."/>
            <person name="Gao Z.M."/>
            <person name="Yu Y."/>
            <person name="Chen X.L."/>
            <person name="Chen B."/>
            <person name="Zhang Y.Z."/>
        </authorList>
    </citation>
    <scope>NUCLEOTIDE SEQUENCE [LARGE SCALE GENOMIC DNA]</scope>
    <source>
        <strain evidence="9 10">R06B22</strain>
    </source>
</reference>
<evidence type="ECO:0000256" key="6">
    <source>
        <dbReference type="ARBA" id="ARBA00023004"/>
    </source>
</evidence>
<evidence type="ECO:0000256" key="2">
    <source>
        <dbReference type="ARBA" id="ARBA00022617"/>
    </source>
</evidence>
<evidence type="ECO:0000256" key="1">
    <source>
        <dbReference type="ARBA" id="ARBA00010342"/>
    </source>
</evidence>
<evidence type="ECO:0000256" key="7">
    <source>
        <dbReference type="RuleBase" id="RU364112"/>
    </source>
</evidence>
<evidence type="ECO:0000256" key="5">
    <source>
        <dbReference type="ARBA" id="ARBA00022748"/>
    </source>
</evidence>
<accession>A0ABV3TY72</accession>
<evidence type="ECO:0000256" key="3">
    <source>
        <dbReference type="ARBA" id="ARBA00022723"/>
    </source>
</evidence>
<feature type="chain" id="PRO_5045006033" description="Cytochrome c-type biogenesis protein" evidence="7">
    <location>
        <begin position="20"/>
        <end position="163"/>
    </location>
</feature>
<organism evidence="9 10">
    <name type="scientific">Zhongshania arctica</name>
    <dbReference type="NCBI Taxonomy" id="3238302"/>
    <lineage>
        <taxon>Bacteria</taxon>
        <taxon>Pseudomonadati</taxon>
        <taxon>Pseudomonadota</taxon>
        <taxon>Gammaproteobacteria</taxon>
        <taxon>Cellvibrionales</taxon>
        <taxon>Spongiibacteraceae</taxon>
        <taxon>Zhongshania</taxon>
    </lineage>
</organism>
<keyword evidence="3 7" id="KW-0479">Metal-binding</keyword>
<protein>
    <recommendedName>
        <fullName evidence="7">Cytochrome c-type biogenesis protein</fullName>
    </recommendedName>
</protein>
<sequence>MKAIILSCVLMVLSLSAAAVIETYQFDTPLQEKRYHAFTQELRCPKCQNQNLSGSDSAISVDLRRQIHRMIMDDKSDIEITQYMVDRYGDFILYRPRFSGQTAVLWFAPLGLLILGCLVWWRMASGRKRRQVPSDVSLSTVEQERLQELLSDDADGKHSGDRP</sequence>
<keyword evidence="7" id="KW-0472">Membrane</keyword>
<dbReference type="InterPro" id="IPR005616">
    <property type="entry name" value="CcmH/CycL/Ccl2/NrfF_N"/>
</dbReference>
<evidence type="ECO:0000313" key="9">
    <source>
        <dbReference type="EMBL" id="MEX1665694.1"/>
    </source>
</evidence>
<dbReference type="EMBL" id="JBFRYB010000001">
    <property type="protein sequence ID" value="MEX1665694.1"/>
    <property type="molecule type" value="Genomic_DNA"/>
</dbReference>
<feature type="signal peptide" evidence="7">
    <location>
        <begin position="1"/>
        <end position="19"/>
    </location>
</feature>
<gene>
    <name evidence="9" type="ORF">AB4875_09330</name>
</gene>
<dbReference type="PANTHER" id="PTHR47870:SF1">
    <property type="entry name" value="CYTOCHROME C-TYPE BIOGENESIS PROTEIN CCMH"/>
    <property type="match status" value="1"/>
</dbReference>
<dbReference type="PANTHER" id="PTHR47870">
    <property type="entry name" value="CYTOCHROME C-TYPE BIOGENESIS PROTEIN CCMH"/>
    <property type="match status" value="1"/>
</dbReference>
<evidence type="ECO:0000313" key="10">
    <source>
        <dbReference type="Proteomes" id="UP001557484"/>
    </source>
</evidence>
<keyword evidence="4 7" id="KW-0732">Signal</keyword>
<evidence type="ECO:0000256" key="4">
    <source>
        <dbReference type="ARBA" id="ARBA00022729"/>
    </source>
</evidence>
<dbReference type="InterPro" id="IPR038297">
    <property type="entry name" value="CcmH/CycL/NrfF/Ccl2_sf"/>
</dbReference>
<dbReference type="CDD" id="cd16378">
    <property type="entry name" value="CcmH_N"/>
    <property type="match status" value="1"/>
</dbReference>
<keyword evidence="7" id="KW-0812">Transmembrane</keyword>
<proteinExistence type="inferred from homology"/>
<dbReference type="Proteomes" id="UP001557484">
    <property type="component" value="Unassembled WGS sequence"/>
</dbReference>
<dbReference type="Pfam" id="PF03918">
    <property type="entry name" value="CcmH"/>
    <property type="match status" value="1"/>
</dbReference>
<keyword evidence="7" id="KW-1133">Transmembrane helix</keyword>
<dbReference type="InterPro" id="IPR051263">
    <property type="entry name" value="C-type_cytochrome_biogenesis"/>
</dbReference>
<evidence type="ECO:0000259" key="8">
    <source>
        <dbReference type="Pfam" id="PF03918"/>
    </source>
</evidence>
<feature type="transmembrane region" description="Helical" evidence="7">
    <location>
        <begin position="103"/>
        <end position="121"/>
    </location>
</feature>
<keyword evidence="6 7" id="KW-0408">Iron</keyword>
<keyword evidence="2 7" id="KW-0349">Heme</keyword>
<keyword evidence="10" id="KW-1185">Reference proteome</keyword>
<comment type="function">
    <text evidence="7">Possible subunit of a heme lyase.</text>
</comment>
<name>A0ABV3TY72_9GAMM</name>
<dbReference type="RefSeq" id="WP_368375791.1">
    <property type="nucleotide sequence ID" value="NZ_JBFRYB010000001.1"/>
</dbReference>
<comment type="caution">
    <text evidence="9">The sequence shown here is derived from an EMBL/GenBank/DDBJ whole genome shotgun (WGS) entry which is preliminary data.</text>
</comment>